<protein>
    <recommendedName>
        <fullName evidence="4">Secreted protein</fullName>
    </recommendedName>
</protein>
<comment type="caution">
    <text evidence="2">The sequence shown here is derived from an EMBL/GenBank/DDBJ whole genome shotgun (WGS) entry which is preliminary data.</text>
</comment>
<dbReference type="Proteomes" id="UP001174934">
    <property type="component" value="Unassembled WGS sequence"/>
</dbReference>
<sequence length="76" mass="8505">MFVWFLSMISQSPPGTFAALCCCFCLVQSRGQHRVATVFFFFWFLLRGDDAGQLADGCCGVLVLGWVGWAKLDSWC</sequence>
<name>A0AA39XIR8_9PEZI</name>
<reference evidence="2" key="1">
    <citation type="submission" date="2023-06" db="EMBL/GenBank/DDBJ databases">
        <title>Genome-scale phylogeny and comparative genomics of the fungal order Sordariales.</title>
        <authorList>
            <consortium name="Lawrence Berkeley National Laboratory"/>
            <person name="Hensen N."/>
            <person name="Bonometti L."/>
            <person name="Westerberg I."/>
            <person name="Brannstrom I.O."/>
            <person name="Guillou S."/>
            <person name="Cros-Aarteil S."/>
            <person name="Calhoun S."/>
            <person name="Haridas S."/>
            <person name="Kuo A."/>
            <person name="Mondo S."/>
            <person name="Pangilinan J."/>
            <person name="Riley R."/>
            <person name="LaButti K."/>
            <person name="Andreopoulos B."/>
            <person name="Lipzen A."/>
            <person name="Chen C."/>
            <person name="Yanf M."/>
            <person name="Daum C."/>
            <person name="Ng V."/>
            <person name="Clum A."/>
            <person name="Steindorff A."/>
            <person name="Ohm R."/>
            <person name="Martin F."/>
            <person name="Silar P."/>
            <person name="Natvig D."/>
            <person name="Lalanne C."/>
            <person name="Gautier V."/>
            <person name="Ament-velasquez S.L."/>
            <person name="Kruys A."/>
            <person name="Hutchinson M.I."/>
            <person name="Powell A.J."/>
            <person name="Barry K."/>
            <person name="Miller A.N."/>
            <person name="Grigoriev I.V."/>
            <person name="Debuchy R."/>
            <person name="Gladieux P."/>
            <person name="Thoren M.H."/>
            <person name="Johannesson H."/>
        </authorList>
    </citation>
    <scope>NUCLEOTIDE SEQUENCE</scope>
    <source>
        <strain evidence="2">SMH3391-2</strain>
    </source>
</reference>
<accession>A0AA39XIR8</accession>
<dbReference type="AlphaFoldDB" id="A0AA39XIR8"/>
<keyword evidence="1" id="KW-0732">Signal</keyword>
<evidence type="ECO:0000313" key="2">
    <source>
        <dbReference type="EMBL" id="KAK0634769.1"/>
    </source>
</evidence>
<organism evidence="2 3">
    <name type="scientific">Bombardia bombarda</name>
    <dbReference type="NCBI Taxonomy" id="252184"/>
    <lineage>
        <taxon>Eukaryota</taxon>
        <taxon>Fungi</taxon>
        <taxon>Dikarya</taxon>
        <taxon>Ascomycota</taxon>
        <taxon>Pezizomycotina</taxon>
        <taxon>Sordariomycetes</taxon>
        <taxon>Sordariomycetidae</taxon>
        <taxon>Sordariales</taxon>
        <taxon>Lasiosphaeriaceae</taxon>
        <taxon>Bombardia</taxon>
    </lineage>
</organism>
<evidence type="ECO:0008006" key="4">
    <source>
        <dbReference type="Google" id="ProtNLM"/>
    </source>
</evidence>
<feature type="signal peptide" evidence="1">
    <location>
        <begin position="1"/>
        <end position="18"/>
    </location>
</feature>
<dbReference type="EMBL" id="JAULSR010000001">
    <property type="protein sequence ID" value="KAK0634769.1"/>
    <property type="molecule type" value="Genomic_DNA"/>
</dbReference>
<gene>
    <name evidence="2" type="ORF">B0T17DRAFT_514262</name>
</gene>
<evidence type="ECO:0000256" key="1">
    <source>
        <dbReference type="SAM" id="SignalP"/>
    </source>
</evidence>
<feature type="chain" id="PRO_5041265044" description="Secreted protein" evidence="1">
    <location>
        <begin position="19"/>
        <end position="76"/>
    </location>
</feature>
<keyword evidence="3" id="KW-1185">Reference proteome</keyword>
<evidence type="ECO:0000313" key="3">
    <source>
        <dbReference type="Proteomes" id="UP001174934"/>
    </source>
</evidence>
<proteinExistence type="predicted"/>